<reference evidence="7 8" key="1">
    <citation type="submission" date="2020-11" db="EMBL/GenBank/DDBJ databases">
        <title>Genomic insight of Alicyclobacillus mali FL 18 reveals a new arsenic-resistant strain, with potential in environmental biotechnology.</title>
        <authorList>
            <person name="Fiorentino G."/>
            <person name="Gallo G."/>
            <person name="Aulitto M."/>
        </authorList>
    </citation>
    <scope>NUCLEOTIDE SEQUENCE [LARGE SCALE GENOMIC DNA]</scope>
    <source>
        <strain evidence="7 8">FL 18</strain>
    </source>
</reference>
<dbReference type="EMBL" id="JADPKZ010000048">
    <property type="protein sequence ID" value="MBF8379001.1"/>
    <property type="molecule type" value="Genomic_DNA"/>
</dbReference>
<dbReference type="Gene3D" id="3.40.190.10">
    <property type="entry name" value="Periplasmic binding protein-like II"/>
    <property type="match status" value="1"/>
</dbReference>
<dbReference type="CDD" id="cd08513">
    <property type="entry name" value="PBP2_thermophilic_Hb8_like"/>
    <property type="match status" value="1"/>
</dbReference>
<sequence>MKGKAQVLSGGLAAALALGAVAGCGGGSPQNAAGTGGTGGQTGGTLIYALPPATNITWYLPITNAGNASLYNAQLYTQLYPGVIYIDHRYQIDYADSFAQSITYNQAGTVYTISLKKNWKWSDGHPVTADDVVWDYQLIQATDAKDAPPPWPNYNAGAGGVPDNVQSVVAKDPYTVVITLKKPVNQQWFIYNGIGQLTALPKHTWNKYPNDIRQEIIYLAKQATNPAFFTVVDGPFKLQSAKSSQSWTLVPNPMFGGHKSTLDKLIFQYEATNDAEFAALKTGAVNLGYLDLSQYASRQSLASSGYTITPAYNFGYNFIELNQQQGSPMYAAFSDVKVRQALEYAIDQNAINQDIYHGFAPPQYGPIPTTPRTIFFDPNLAKPLFPFDLAKARQLLESDGWKMQNGVMTKNGVQLKFQVLYPTGTQSTTQMMELIQQDWKQIGVQISLKPMPLSEIFGVIQDTSNPGKWAAAAGTGITYGGSYPSGEQLFEPGGLDGFGYNDPVLDKLIAATTSPAPSQQASLKEFFAYEEYCAKQVPVLWTNGVASFTAVAPNVHNATEQYLNPTTGYPLLNYIWMSK</sequence>
<dbReference type="PANTHER" id="PTHR30290">
    <property type="entry name" value="PERIPLASMIC BINDING COMPONENT OF ABC TRANSPORTER"/>
    <property type="match status" value="1"/>
</dbReference>
<dbReference type="SUPFAM" id="SSF53850">
    <property type="entry name" value="Periplasmic binding protein-like II"/>
    <property type="match status" value="1"/>
</dbReference>
<feature type="domain" description="Solute-binding protein family 5" evidence="6">
    <location>
        <begin position="99"/>
        <end position="472"/>
    </location>
</feature>
<organism evidence="7 8">
    <name type="scientific">Alicyclobacillus mali</name>
    <name type="common">ex Roth et al. 2021</name>
    <dbReference type="NCBI Taxonomy" id="1123961"/>
    <lineage>
        <taxon>Bacteria</taxon>
        <taxon>Bacillati</taxon>
        <taxon>Bacillota</taxon>
        <taxon>Bacilli</taxon>
        <taxon>Bacillales</taxon>
        <taxon>Alicyclobacillaceae</taxon>
        <taxon>Alicyclobacillus</taxon>
    </lineage>
</organism>
<dbReference type="PIRSF" id="PIRSF002741">
    <property type="entry name" value="MppA"/>
    <property type="match status" value="1"/>
</dbReference>
<evidence type="ECO:0000256" key="1">
    <source>
        <dbReference type="ARBA" id="ARBA00004196"/>
    </source>
</evidence>
<gene>
    <name evidence="7" type="ORF">IW967_14210</name>
</gene>
<keyword evidence="8" id="KW-1185">Reference proteome</keyword>
<accession>A0ABS0F6S4</accession>
<dbReference type="Pfam" id="PF00496">
    <property type="entry name" value="SBP_bac_5"/>
    <property type="match status" value="1"/>
</dbReference>
<feature type="signal peptide" evidence="5">
    <location>
        <begin position="1"/>
        <end position="22"/>
    </location>
</feature>
<dbReference type="PROSITE" id="PS51257">
    <property type="entry name" value="PROKAR_LIPOPROTEIN"/>
    <property type="match status" value="1"/>
</dbReference>
<dbReference type="Proteomes" id="UP000642910">
    <property type="component" value="Unassembled WGS sequence"/>
</dbReference>
<proteinExistence type="inferred from homology"/>
<keyword evidence="3" id="KW-0813">Transport</keyword>
<evidence type="ECO:0000256" key="3">
    <source>
        <dbReference type="ARBA" id="ARBA00022448"/>
    </source>
</evidence>
<name>A0ABS0F6S4_9BACL</name>
<evidence type="ECO:0000313" key="8">
    <source>
        <dbReference type="Proteomes" id="UP000642910"/>
    </source>
</evidence>
<comment type="similarity">
    <text evidence="2">Belongs to the bacterial solute-binding protein 5 family.</text>
</comment>
<keyword evidence="4 5" id="KW-0732">Signal</keyword>
<evidence type="ECO:0000256" key="5">
    <source>
        <dbReference type="SAM" id="SignalP"/>
    </source>
</evidence>
<protein>
    <submittedName>
        <fullName evidence="7">Peptide ABC transporter substrate-binding protein</fullName>
    </submittedName>
</protein>
<dbReference type="InterPro" id="IPR000914">
    <property type="entry name" value="SBP_5_dom"/>
</dbReference>
<dbReference type="InterPro" id="IPR039424">
    <property type="entry name" value="SBP_5"/>
</dbReference>
<comment type="caution">
    <text evidence="7">The sequence shown here is derived from an EMBL/GenBank/DDBJ whole genome shotgun (WGS) entry which is preliminary data.</text>
</comment>
<evidence type="ECO:0000256" key="2">
    <source>
        <dbReference type="ARBA" id="ARBA00005695"/>
    </source>
</evidence>
<feature type="chain" id="PRO_5046384247" evidence="5">
    <location>
        <begin position="23"/>
        <end position="579"/>
    </location>
</feature>
<dbReference type="InterPro" id="IPR030678">
    <property type="entry name" value="Peptide/Ni-bd"/>
</dbReference>
<dbReference type="PANTHER" id="PTHR30290:SF10">
    <property type="entry name" value="PERIPLASMIC OLIGOPEPTIDE-BINDING PROTEIN-RELATED"/>
    <property type="match status" value="1"/>
</dbReference>
<evidence type="ECO:0000256" key="4">
    <source>
        <dbReference type="ARBA" id="ARBA00022729"/>
    </source>
</evidence>
<dbReference type="RefSeq" id="WP_195868315.1">
    <property type="nucleotide sequence ID" value="NZ_JADPKZ010000048.1"/>
</dbReference>
<comment type="subcellular location">
    <subcellularLocation>
        <location evidence="1">Cell envelope</location>
    </subcellularLocation>
</comment>
<dbReference type="Gene3D" id="3.10.105.10">
    <property type="entry name" value="Dipeptide-binding Protein, Domain 3"/>
    <property type="match status" value="1"/>
</dbReference>
<dbReference type="Gene3D" id="3.90.76.10">
    <property type="entry name" value="Dipeptide-binding Protein, Domain 1"/>
    <property type="match status" value="1"/>
</dbReference>
<evidence type="ECO:0000259" key="6">
    <source>
        <dbReference type="Pfam" id="PF00496"/>
    </source>
</evidence>
<evidence type="ECO:0000313" key="7">
    <source>
        <dbReference type="EMBL" id="MBF8379001.1"/>
    </source>
</evidence>